<accession>A0A8D2QNT0</accession>
<reference evidence="1" key="1">
    <citation type="submission" date="2025-08" db="UniProtKB">
        <authorList>
            <consortium name="Ensembl"/>
        </authorList>
    </citation>
    <scope>IDENTIFICATION</scope>
</reference>
<keyword evidence="2" id="KW-1185">Reference proteome</keyword>
<dbReference type="AlphaFoldDB" id="A0A8D2QNT0"/>
<sequence length="255" mass="29885">KIKHKHGEKWRNRAASAVALQDHIIHSQQLQDLLLTDSAKQTNSRYWTKKKEYKSKEDAEKEYLLDPSAPQLTLGVVEHPSLSLPAEEWVKRRRSTHHGKSIQRCAIFKKEFAIQPRMKYIVSNCNYKFFQSCLKTFEKFTVIHDGACSLKLSELGKPYFCYRCKEYKDLREAVTPKDKKIRKAIIWQKVMLYLLPWSVSLRQFSFLKPELLNISCFPFHFFLLIHTKQAALEPLSRSVSLLIPFSLEPMQNPSL</sequence>
<dbReference type="PANTHER" id="PTHR14991:SF0">
    <property type="entry name" value="RING FINGER PROTEIN 32"/>
    <property type="match status" value="1"/>
</dbReference>
<proteinExistence type="predicted"/>
<name>A0A8D2QNT0_ZOSLA</name>
<protein>
    <submittedName>
        <fullName evidence="1">Uncharacterized protein</fullName>
    </submittedName>
</protein>
<evidence type="ECO:0000313" key="2">
    <source>
        <dbReference type="Proteomes" id="UP000694401"/>
    </source>
</evidence>
<dbReference type="Ensembl" id="ENSZLMT00000007059.1">
    <property type="protein sequence ID" value="ENSZLMP00000006864.1"/>
    <property type="gene ID" value="ENSZLMG00000004840.1"/>
</dbReference>
<dbReference type="InterPro" id="IPR042862">
    <property type="entry name" value="RNF32"/>
</dbReference>
<organism evidence="1 2">
    <name type="scientific">Zosterops lateralis melanops</name>
    <dbReference type="NCBI Taxonomy" id="1220523"/>
    <lineage>
        <taxon>Eukaryota</taxon>
        <taxon>Metazoa</taxon>
        <taxon>Chordata</taxon>
        <taxon>Craniata</taxon>
        <taxon>Vertebrata</taxon>
        <taxon>Euteleostomi</taxon>
        <taxon>Archelosauria</taxon>
        <taxon>Archosauria</taxon>
        <taxon>Dinosauria</taxon>
        <taxon>Saurischia</taxon>
        <taxon>Theropoda</taxon>
        <taxon>Coelurosauria</taxon>
        <taxon>Aves</taxon>
        <taxon>Neognathae</taxon>
        <taxon>Neoaves</taxon>
        <taxon>Telluraves</taxon>
        <taxon>Australaves</taxon>
        <taxon>Passeriformes</taxon>
        <taxon>Sylvioidea</taxon>
        <taxon>Zosteropidae</taxon>
        <taxon>Zosterops</taxon>
    </lineage>
</organism>
<reference evidence="1" key="2">
    <citation type="submission" date="2025-09" db="UniProtKB">
        <authorList>
            <consortium name="Ensembl"/>
        </authorList>
    </citation>
    <scope>IDENTIFICATION</scope>
</reference>
<dbReference type="PANTHER" id="PTHR14991">
    <property type="entry name" value="RING FINGER PROTEIN 32"/>
    <property type="match status" value="1"/>
</dbReference>
<evidence type="ECO:0000313" key="1">
    <source>
        <dbReference type="Ensembl" id="ENSZLMP00000006864.1"/>
    </source>
</evidence>
<dbReference type="Proteomes" id="UP000694401">
    <property type="component" value="Unassembled WGS sequence"/>
</dbReference>